<evidence type="ECO:0008006" key="3">
    <source>
        <dbReference type="Google" id="ProtNLM"/>
    </source>
</evidence>
<reference evidence="1 2" key="1">
    <citation type="submission" date="2018-04" db="EMBL/GenBank/DDBJ databases">
        <title>Chryseobacterium oncorhynchi 701B-08T from rainbow trout, and Chryseobacterium viscerum 687B-08T from diseased fish.</title>
        <authorList>
            <person name="Jeong J.-J."/>
            <person name="Lee Y.J."/>
            <person name="Pathiraja D."/>
            <person name="Park B."/>
            <person name="Choi I.-G."/>
            <person name="Kim K.D."/>
        </authorList>
    </citation>
    <scope>NUCLEOTIDE SEQUENCE [LARGE SCALE GENOMIC DNA]</scope>
    <source>
        <strain evidence="1 2">687B-08</strain>
    </source>
</reference>
<gene>
    <name evidence="1" type="ORF">C1634_000655</name>
</gene>
<proteinExistence type="predicted"/>
<dbReference type="RefSeq" id="WP_109737767.1">
    <property type="nucleotide sequence ID" value="NZ_PPEG02000001.1"/>
</dbReference>
<sequence length="217" mass="25760">MAKQVIKNDFNKAALKYPKIKLFWEEDNFICRGSVDIFDKMNVYWDSFNIKIVINIKKYPYYFPVVYLEDARIPKNEKRHIHSDNSCCVEVEQKQSLRARKGITILQFLDEYVVPYFANQLYFEKEKMWANGDYQHGFDGKLQDYFEMTGIKNLLELQYLLSNLEKTFNLKMYEVCFCGSGKKLKYCHKESLKKILSLPKTQIGNDLNAIESMMSKR</sequence>
<evidence type="ECO:0000313" key="1">
    <source>
        <dbReference type="EMBL" id="PWN65289.1"/>
    </source>
</evidence>
<dbReference type="EMBL" id="PPEG02000001">
    <property type="protein sequence ID" value="PWN65289.1"/>
    <property type="molecule type" value="Genomic_DNA"/>
</dbReference>
<dbReference type="SUPFAM" id="SSF103642">
    <property type="entry name" value="Sec-C motif"/>
    <property type="match status" value="1"/>
</dbReference>
<comment type="caution">
    <text evidence="1">The sequence shown here is derived from an EMBL/GenBank/DDBJ whole genome shotgun (WGS) entry which is preliminary data.</text>
</comment>
<organism evidence="1 2">
    <name type="scientific">Chryseobacterium viscerum</name>
    <dbReference type="NCBI Taxonomy" id="1037377"/>
    <lineage>
        <taxon>Bacteria</taxon>
        <taxon>Pseudomonadati</taxon>
        <taxon>Bacteroidota</taxon>
        <taxon>Flavobacteriia</taxon>
        <taxon>Flavobacteriales</taxon>
        <taxon>Weeksellaceae</taxon>
        <taxon>Chryseobacterium group</taxon>
        <taxon>Chryseobacterium</taxon>
    </lineage>
</organism>
<dbReference type="AlphaFoldDB" id="A0A316WVX2"/>
<protein>
    <recommendedName>
        <fullName evidence="3">SEC-C domain-containing protein</fullName>
    </recommendedName>
</protein>
<name>A0A316WVX2_9FLAO</name>
<dbReference type="Proteomes" id="UP000236413">
    <property type="component" value="Unassembled WGS sequence"/>
</dbReference>
<accession>A0A316WVX2</accession>
<evidence type="ECO:0000313" key="2">
    <source>
        <dbReference type="Proteomes" id="UP000236413"/>
    </source>
</evidence>